<proteinExistence type="inferred from homology"/>
<sequence>QSLDMESRQSGGTRVMTVRFGNVLGSRGSVVPLFQQQIAKGGPITITDEAATRYFMTIREASQLVVQASVMEKIGVEPGSIVVLDMGEPVRIVDLARNLIRLSGLEPDRDISLEFVGLRPGERLTEDLFDTDEEAVPTAHRDLMIARPNISDRSLIIRYIDSLGRAALDRDEAEIRRLVARYLIHPSRGENRKTHDREAGEPGG</sequence>
<feature type="domain" description="Polysaccharide biosynthesis protein CapD-like" evidence="2">
    <location>
        <begin position="8"/>
        <end position="147"/>
    </location>
</feature>
<evidence type="ECO:0000313" key="3">
    <source>
        <dbReference type="EMBL" id="VAW13046.1"/>
    </source>
</evidence>
<dbReference type="PANTHER" id="PTHR43318:SF1">
    <property type="entry name" value="POLYSACCHARIDE BIOSYNTHESIS PROTEIN EPSC-RELATED"/>
    <property type="match status" value="1"/>
</dbReference>
<dbReference type="PANTHER" id="PTHR43318">
    <property type="entry name" value="UDP-N-ACETYLGLUCOSAMINE 4,6-DEHYDRATASE"/>
    <property type="match status" value="1"/>
</dbReference>
<dbReference type="InterPro" id="IPR036291">
    <property type="entry name" value="NAD(P)-bd_dom_sf"/>
</dbReference>
<keyword evidence="3" id="KW-0456">Lyase</keyword>
<comment type="similarity">
    <text evidence="1">Belongs to the polysaccharide synthase family.</text>
</comment>
<organism evidence="3">
    <name type="scientific">hydrothermal vent metagenome</name>
    <dbReference type="NCBI Taxonomy" id="652676"/>
    <lineage>
        <taxon>unclassified sequences</taxon>
        <taxon>metagenomes</taxon>
        <taxon>ecological metagenomes</taxon>
    </lineage>
</organism>
<dbReference type="EMBL" id="UOEM01000058">
    <property type="protein sequence ID" value="VAW13046.1"/>
    <property type="molecule type" value="Genomic_DNA"/>
</dbReference>
<dbReference type="InterPro" id="IPR051203">
    <property type="entry name" value="Polysaccharide_Synthase-Rel"/>
</dbReference>
<dbReference type="SUPFAM" id="SSF51735">
    <property type="entry name" value="NAD(P)-binding Rossmann-fold domains"/>
    <property type="match status" value="1"/>
</dbReference>
<name>A0A3B0U0Y4_9ZZZZ</name>
<dbReference type="EC" id="4.2.1.-" evidence="3"/>
<dbReference type="Pfam" id="PF02719">
    <property type="entry name" value="Polysacc_synt_2"/>
    <property type="match status" value="1"/>
</dbReference>
<evidence type="ECO:0000256" key="1">
    <source>
        <dbReference type="ARBA" id="ARBA00007430"/>
    </source>
</evidence>
<dbReference type="Gene3D" id="3.40.50.720">
    <property type="entry name" value="NAD(P)-binding Rossmann-like Domain"/>
    <property type="match status" value="1"/>
</dbReference>
<dbReference type="InterPro" id="IPR003869">
    <property type="entry name" value="Polysac_CapD-like"/>
</dbReference>
<dbReference type="AlphaFoldDB" id="A0A3B0U0Y4"/>
<reference evidence="3" key="1">
    <citation type="submission" date="2018-06" db="EMBL/GenBank/DDBJ databases">
        <authorList>
            <person name="Zhirakovskaya E."/>
        </authorList>
    </citation>
    <scope>NUCLEOTIDE SEQUENCE</scope>
</reference>
<protein>
    <submittedName>
        <fullName evidence="3">UDP-N-acetylglucosamine 4,6-dehydratase</fullName>
        <ecNumber evidence="3">4.2.1.-</ecNumber>
    </submittedName>
</protein>
<dbReference type="GO" id="GO:0016829">
    <property type="term" value="F:lyase activity"/>
    <property type="evidence" value="ECO:0007669"/>
    <property type="project" value="UniProtKB-KW"/>
</dbReference>
<gene>
    <name evidence="3" type="ORF">MNBD_ALPHA09-1348</name>
</gene>
<evidence type="ECO:0000259" key="2">
    <source>
        <dbReference type="Pfam" id="PF02719"/>
    </source>
</evidence>
<feature type="non-terminal residue" evidence="3">
    <location>
        <position position="1"/>
    </location>
</feature>
<accession>A0A3B0U0Y4</accession>